<evidence type="ECO:0000313" key="2">
    <source>
        <dbReference type="Proteomes" id="UP001549291"/>
    </source>
</evidence>
<dbReference type="RefSeq" id="WP_157789290.1">
    <property type="nucleotide sequence ID" value="NZ_CP066351.1"/>
</dbReference>
<protein>
    <submittedName>
        <fullName evidence="1">Uncharacterized protein</fullName>
    </submittedName>
</protein>
<gene>
    <name evidence="1" type="ORF">ABIF63_003488</name>
</gene>
<reference evidence="1 2" key="1">
    <citation type="submission" date="2024-06" db="EMBL/GenBank/DDBJ databases">
        <title>Genomic Encyclopedia of Type Strains, Phase V (KMG-V): Genome sequencing to study the core and pangenomes of soil and plant-associated prokaryotes.</title>
        <authorList>
            <person name="Whitman W."/>
        </authorList>
    </citation>
    <scope>NUCLEOTIDE SEQUENCE [LARGE SCALE GENOMIC DNA]</scope>
    <source>
        <strain evidence="1 2">USDA 160</strain>
    </source>
</reference>
<organism evidence="1 2">
    <name type="scientific">Bradyrhizobium japonicum</name>
    <dbReference type="NCBI Taxonomy" id="375"/>
    <lineage>
        <taxon>Bacteria</taxon>
        <taxon>Pseudomonadati</taxon>
        <taxon>Pseudomonadota</taxon>
        <taxon>Alphaproteobacteria</taxon>
        <taxon>Hyphomicrobiales</taxon>
        <taxon>Nitrobacteraceae</taxon>
        <taxon>Bradyrhizobium</taxon>
    </lineage>
</organism>
<keyword evidence="2" id="KW-1185">Reference proteome</keyword>
<proteinExistence type="predicted"/>
<sequence length="85" mass="9668">MAQPRCVRVRHAYPGPPPTVRLTNVIDVDESLHNIRRILFDDGRDDRDFTEQEQRLQEVLAHLHSATNSVKKGAELLADLIKARG</sequence>
<evidence type="ECO:0000313" key="1">
    <source>
        <dbReference type="EMBL" id="MET4719382.1"/>
    </source>
</evidence>
<dbReference type="EMBL" id="JBEPTQ010000002">
    <property type="protein sequence ID" value="MET4719382.1"/>
    <property type="molecule type" value="Genomic_DNA"/>
</dbReference>
<dbReference type="Proteomes" id="UP001549291">
    <property type="component" value="Unassembled WGS sequence"/>
</dbReference>
<comment type="caution">
    <text evidence="1">The sequence shown here is derived from an EMBL/GenBank/DDBJ whole genome shotgun (WGS) entry which is preliminary data.</text>
</comment>
<accession>A0ABV2RSR5</accession>
<name>A0ABV2RSR5_BRAJP</name>